<accession>A0A133US35</accession>
<sequence>MEGEAEGRSTLALILAVGLLGMMGFSLQSVTVKAKNSGDLPAYITGIRVQIEGHRAESRVTA</sequence>
<dbReference type="EMBL" id="LHXR01000049">
    <property type="protein sequence ID" value="KXA97003.1"/>
    <property type="molecule type" value="Genomic_DNA"/>
</dbReference>
<reference evidence="1 2" key="1">
    <citation type="journal article" date="2016" name="Sci. Rep.">
        <title>Metabolic traits of an uncultured archaeal lineage -MSBL1- from brine pools of the Red Sea.</title>
        <authorList>
            <person name="Mwirichia R."/>
            <person name="Alam I."/>
            <person name="Rashid M."/>
            <person name="Vinu M."/>
            <person name="Ba-Alawi W."/>
            <person name="Anthony Kamau A."/>
            <person name="Kamanda Ngugi D."/>
            <person name="Goker M."/>
            <person name="Klenk H.P."/>
            <person name="Bajic V."/>
            <person name="Stingl U."/>
        </authorList>
    </citation>
    <scope>NUCLEOTIDE SEQUENCE [LARGE SCALE GENOMIC DNA]</scope>
    <source>
        <strain evidence="1">SCGC-AAA259I09</strain>
    </source>
</reference>
<dbReference type="Proteomes" id="UP000070463">
    <property type="component" value="Unassembled WGS sequence"/>
</dbReference>
<name>A0A133US35_9EURY</name>
<proteinExistence type="predicted"/>
<evidence type="ECO:0000313" key="2">
    <source>
        <dbReference type="Proteomes" id="UP000070463"/>
    </source>
</evidence>
<keyword evidence="2" id="KW-1185">Reference proteome</keyword>
<gene>
    <name evidence="1" type="ORF">AKJ37_03975</name>
</gene>
<dbReference type="AlphaFoldDB" id="A0A133US35"/>
<evidence type="ECO:0000313" key="1">
    <source>
        <dbReference type="EMBL" id="KXA97003.1"/>
    </source>
</evidence>
<comment type="caution">
    <text evidence="1">The sequence shown here is derived from an EMBL/GenBank/DDBJ whole genome shotgun (WGS) entry which is preliminary data.</text>
</comment>
<organism evidence="1 2">
    <name type="scientific">candidate division MSBL1 archaeon SCGC-AAA259I09</name>
    <dbReference type="NCBI Taxonomy" id="1698267"/>
    <lineage>
        <taxon>Archaea</taxon>
        <taxon>Methanobacteriati</taxon>
        <taxon>Methanobacteriota</taxon>
        <taxon>candidate division MSBL1</taxon>
    </lineage>
</organism>
<protein>
    <submittedName>
        <fullName evidence="1">Uncharacterized protein</fullName>
    </submittedName>
</protein>